<feature type="chain" id="PRO_5015634175" description="Lipoprotein" evidence="1">
    <location>
        <begin position="24"/>
        <end position="770"/>
    </location>
</feature>
<dbReference type="EMBL" id="PHNE01000002">
    <property type="protein sequence ID" value="PPE05436.1"/>
    <property type="molecule type" value="Genomic_DNA"/>
</dbReference>
<dbReference type="AlphaFoldDB" id="A0A2S5RDP1"/>
<dbReference type="NCBIfam" id="NF038029">
    <property type="entry name" value="LP_plasma"/>
    <property type="match status" value="1"/>
</dbReference>
<protein>
    <recommendedName>
        <fullName evidence="4">Lipoprotein</fullName>
    </recommendedName>
</protein>
<sequence>MKKILAILSTIGLISTTSLTVVACTGNTQVKRFDTPTLEEKLRDLIMWELAKDKNFAITNGKEFNSIDFKDAVLKMVQETTSKLANNYFNEQNSRDLKAQPKSKEESFAETKDRLSKISQNEFYIQYTTRLLDKNNPVSLDSEIASSESSLFLLNPQNLLETEKEIDPYHYFIYIQSRPGEDWKRWNYNGENQNTTEYIPTIQDLEEGRFVIRNKGTDEKITNASLDKLHRIYIDADGQRQGPDDGIYSKDEGKSVFEMNGKTALEYRFQEYFNATIKSKAFQNLLTSTFLSSDTFIRRFGAPKTLDNKVTTIEKDLYYKSSSNLLKYLQSWNKDEGYKSNLKMIWTATYNEQEDLNNVRKTLRKDNIIDDGTGVLINSNRQTLKALYNGVISKDEKNVTNIGTDPFFGLKGFNGFVENDGDSIKSVDGNFQVDDSTKAVIAKTNAPAILTNSGQGFTSKQIGKYDIVIVLPIYAIDLLSDKDSAFDYGQSTTFYKTAGVAELWSSLEDANENKAEISDTKKTWITNNHANNLQNILLIDQNDASFTIDAFNTKYGTQYEPKQIWDLPAIAPLKGFQANIKNTLGTTYGNVALGQDKVLLAEDFKGVKPIEKDGFVFTVEDSNLYVKTPKETSTLKYGDVKDFGSIKLSFDKGSTGNVYTKDEISNYGRTVSYKINLGSGSDHPNDMVKDGGFDFYSNNVTSLDVTNLNKTKKAELLAQVEYITSKKDGMSKNAEAAIYPLFLTNDKILYKPLYEALKEYLEDKSGGTSD</sequence>
<dbReference type="RefSeq" id="WP_028126399.1">
    <property type="nucleotide sequence ID" value="NZ_PHNE01000002.1"/>
</dbReference>
<comment type="caution">
    <text evidence="2">The sequence shown here is derived from an EMBL/GenBank/DDBJ whole genome shotgun (WGS) entry which is preliminary data.</text>
</comment>
<dbReference type="STRING" id="1399797.GCA_000518285_00274"/>
<evidence type="ECO:0000313" key="3">
    <source>
        <dbReference type="Proteomes" id="UP000237865"/>
    </source>
</evidence>
<evidence type="ECO:0000313" key="2">
    <source>
        <dbReference type="EMBL" id="PPE05436.1"/>
    </source>
</evidence>
<feature type="signal peptide" evidence="1">
    <location>
        <begin position="1"/>
        <end position="23"/>
    </location>
</feature>
<keyword evidence="3" id="KW-1185">Reference proteome</keyword>
<organism evidence="2 3">
    <name type="scientific">Williamsoniiplasma lucivorax</name>
    <dbReference type="NCBI Taxonomy" id="209274"/>
    <lineage>
        <taxon>Bacteria</taxon>
        <taxon>Bacillati</taxon>
        <taxon>Mycoplasmatota</taxon>
        <taxon>Mollicutes</taxon>
        <taxon>Entomoplasmatales</taxon>
        <taxon>Williamsoniiplasma</taxon>
    </lineage>
</organism>
<gene>
    <name evidence="2" type="ORF">ELUCI_v1c05280</name>
</gene>
<name>A0A2S5RDP1_9MOLU</name>
<accession>A0A2S5RDP1</accession>
<dbReference type="InterPro" id="IPR054816">
    <property type="entry name" value="Lipoprotein_mollicutes-type_CS"/>
</dbReference>
<dbReference type="PROSITE" id="PS51257">
    <property type="entry name" value="PROKAR_LIPOPROTEIN"/>
    <property type="match status" value="1"/>
</dbReference>
<evidence type="ECO:0008006" key="4">
    <source>
        <dbReference type="Google" id="ProtNLM"/>
    </source>
</evidence>
<reference evidence="2 3" key="1">
    <citation type="submission" date="2017-11" db="EMBL/GenBank/DDBJ databases">
        <title>Genome sequence of Entomoplasma lucivorax PIPN-2 (ATCC 49196).</title>
        <authorList>
            <person name="Lo W.-S."/>
            <person name="Gasparich G.E."/>
            <person name="Kuo C.-H."/>
        </authorList>
    </citation>
    <scope>NUCLEOTIDE SEQUENCE [LARGE SCALE GENOMIC DNA]</scope>
    <source>
        <strain evidence="2 3">PIPN-2</strain>
    </source>
</reference>
<proteinExistence type="predicted"/>
<dbReference type="Proteomes" id="UP000237865">
    <property type="component" value="Unassembled WGS sequence"/>
</dbReference>
<keyword evidence="1" id="KW-0732">Signal</keyword>
<evidence type="ECO:0000256" key="1">
    <source>
        <dbReference type="SAM" id="SignalP"/>
    </source>
</evidence>